<feature type="transmembrane region" description="Helical" evidence="1">
    <location>
        <begin position="39"/>
        <end position="58"/>
    </location>
</feature>
<keyword evidence="3" id="KW-1185">Reference proteome</keyword>
<dbReference type="InterPro" id="IPR025323">
    <property type="entry name" value="DUF4229"/>
</dbReference>
<dbReference type="STRING" id="994479.GCA_000194155_06014"/>
<dbReference type="EMBL" id="PJNB01000001">
    <property type="protein sequence ID" value="PKW12995.1"/>
    <property type="molecule type" value="Genomic_DNA"/>
</dbReference>
<evidence type="ECO:0000313" key="2">
    <source>
        <dbReference type="EMBL" id="PKW12995.1"/>
    </source>
</evidence>
<dbReference type="RefSeq" id="WP_010312425.1">
    <property type="nucleotide sequence ID" value="NZ_CP061007.1"/>
</dbReference>
<proteinExistence type="predicted"/>
<name>A0A2N3XQP5_SACSN</name>
<protein>
    <submittedName>
        <fullName evidence="2">Uncharacterized protein DUF4229</fullName>
    </submittedName>
</protein>
<keyword evidence="1" id="KW-1133">Transmembrane helix</keyword>
<sequence length="95" mass="10397">MDQGSKPNLARDIVLYTAARFGMVAAVAAVLMLVHVPALVALAVSVVVVMPLSMLVFGPLRRRVAVGMAERAAERRERREELRAQLRGERTSEAQ</sequence>
<evidence type="ECO:0000313" key="3">
    <source>
        <dbReference type="Proteomes" id="UP000233786"/>
    </source>
</evidence>
<comment type="caution">
    <text evidence="2">The sequence shown here is derived from an EMBL/GenBank/DDBJ whole genome shotgun (WGS) entry which is preliminary data.</text>
</comment>
<evidence type="ECO:0000256" key="1">
    <source>
        <dbReference type="SAM" id="Phobius"/>
    </source>
</evidence>
<dbReference type="Proteomes" id="UP000233786">
    <property type="component" value="Unassembled WGS sequence"/>
</dbReference>
<dbReference type="AlphaFoldDB" id="A0A2N3XQP5"/>
<keyword evidence="1" id="KW-0812">Transmembrane</keyword>
<gene>
    <name evidence="2" type="ORF">A8926_0496</name>
</gene>
<feature type="transmembrane region" description="Helical" evidence="1">
    <location>
        <begin position="12"/>
        <end position="33"/>
    </location>
</feature>
<reference evidence="2" key="1">
    <citation type="submission" date="2017-12" db="EMBL/GenBank/DDBJ databases">
        <title>Sequencing the genomes of 1000 Actinobacteria strains.</title>
        <authorList>
            <person name="Klenk H.-P."/>
        </authorList>
    </citation>
    <scope>NUCLEOTIDE SEQUENCE [LARGE SCALE GENOMIC DNA]</scope>
    <source>
        <strain evidence="2">DSM 44228</strain>
    </source>
</reference>
<accession>A0A2N3XQP5</accession>
<organism evidence="2 3">
    <name type="scientific">Saccharopolyspora spinosa</name>
    <dbReference type="NCBI Taxonomy" id="60894"/>
    <lineage>
        <taxon>Bacteria</taxon>
        <taxon>Bacillati</taxon>
        <taxon>Actinomycetota</taxon>
        <taxon>Actinomycetes</taxon>
        <taxon>Pseudonocardiales</taxon>
        <taxon>Pseudonocardiaceae</taxon>
        <taxon>Saccharopolyspora</taxon>
    </lineage>
</organism>
<keyword evidence="1" id="KW-0472">Membrane</keyword>
<dbReference type="Pfam" id="PF14012">
    <property type="entry name" value="DUF4229"/>
    <property type="match status" value="1"/>
</dbReference>